<name>A0A6N1MZE6_ACILW</name>
<evidence type="ECO:0000256" key="1">
    <source>
        <dbReference type="SAM" id="Phobius"/>
    </source>
</evidence>
<dbReference type="EMBL" id="CP054803">
    <property type="protein sequence ID" value="QKU22850.1"/>
    <property type="molecule type" value="Genomic_DNA"/>
</dbReference>
<feature type="transmembrane region" description="Helical" evidence="1">
    <location>
        <begin position="90"/>
        <end position="108"/>
    </location>
</feature>
<keyword evidence="1" id="KW-0812">Transmembrane</keyword>
<evidence type="ECO:0000313" key="3">
    <source>
        <dbReference type="Proteomes" id="UP000509126"/>
    </source>
</evidence>
<feature type="transmembrane region" description="Helical" evidence="1">
    <location>
        <begin position="39"/>
        <end position="61"/>
    </location>
</feature>
<reference evidence="2 3" key="1">
    <citation type="submission" date="2019-11" db="EMBL/GenBank/DDBJ databases">
        <title>FDA dAtabase for Regulatory Grade micrObial Sequences (FDA-ARGOS): Supporting development and validation of Infectious Disease Dx tests.</title>
        <authorList>
            <person name="Patel R."/>
            <person name="Rucinski S."/>
            <person name="Tallon L."/>
            <person name="Sadzewicz L."/>
            <person name="Vavikolanu K."/>
            <person name="Mehta A."/>
            <person name="Aluvathingal J."/>
            <person name="Nadendla S."/>
            <person name="Nandy P."/>
            <person name="Geyer C."/>
            <person name="Yan Y."/>
            <person name="Sichtig H."/>
        </authorList>
    </citation>
    <scope>NUCLEOTIDE SEQUENCE [LARGE SCALE GENOMIC DNA]</scope>
    <source>
        <strain evidence="2 3">FDAARGOS_557</strain>
    </source>
</reference>
<keyword evidence="1" id="KW-1133">Transmembrane helix</keyword>
<organism evidence="2 3">
    <name type="scientific">Acinetobacter lwoffii</name>
    <dbReference type="NCBI Taxonomy" id="28090"/>
    <lineage>
        <taxon>Bacteria</taxon>
        <taxon>Pseudomonadati</taxon>
        <taxon>Pseudomonadota</taxon>
        <taxon>Gammaproteobacteria</taxon>
        <taxon>Moraxellales</taxon>
        <taxon>Moraxellaceae</taxon>
        <taxon>Acinetobacter</taxon>
    </lineage>
</organism>
<proteinExistence type="predicted"/>
<sequence>MVRSTTQKCASEQNLDDGVAILITDEMSYNHWNGYNSPLAIITWGVFGFFKMVGLGLRAVWQYDIFHIAKWLLQFNLIFLSKNIQENQLLVVFIMEFIVLFLDVILCYNESSISRKKMALDCSHCCKPLVRSTTQKCASEQNLDDGVAILITDEMSYNHWNGCAPFLTVAR</sequence>
<accession>A0A6N1MZE6</accession>
<dbReference type="AlphaFoldDB" id="A0A6N1MZE6"/>
<protein>
    <submittedName>
        <fullName evidence="2">Uncharacterized protein</fullName>
    </submittedName>
</protein>
<gene>
    <name evidence="2" type="ORF">FOB19_16505</name>
</gene>
<evidence type="ECO:0000313" key="2">
    <source>
        <dbReference type="EMBL" id="QKU22850.1"/>
    </source>
</evidence>
<keyword evidence="1" id="KW-0472">Membrane</keyword>
<dbReference type="Proteomes" id="UP000509126">
    <property type="component" value="Chromosome"/>
</dbReference>